<gene>
    <name evidence="1" type="ORF">FGK63_05060</name>
</gene>
<dbReference type="Proteomes" id="UP001193035">
    <property type="component" value="Unassembled WGS sequence"/>
</dbReference>
<evidence type="ECO:0000313" key="1">
    <source>
        <dbReference type="EMBL" id="TMV08503.1"/>
    </source>
</evidence>
<dbReference type="RefSeq" id="WP_171052577.1">
    <property type="nucleotide sequence ID" value="NZ_VCPD01000002.1"/>
</dbReference>
<reference evidence="1 2" key="1">
    <citation type="submission" date="2019-05" db="EMBL/GenBank/DDBJ databases">
        <title>Ruegeria sp. nov., isolated from tidal flat.</title>
        <authorList>
            <person name="Kim W."/>
        </authorList>
    </citation>
    <scope>NUCLEOTIDE SEQUENCE [LARGE SCALE GENOMIC DNA]</scope>
    <source>
        <strain evidence="1 2">CAU 1488</strain>
    </source>
</reference>
<organism evidence="1 2">
    <name type="scientific">Ruegeria sediminis</name>
    <dbReference type="NCBI Taxonomy" id="2583820"/>
    <lineage>
        <taxon>Bacteria</taxon>
        <taxon>Pseudomonadati</taxon>
        <taxon>Pseudomonadota</taxon>
        <taxon>Alphaproteobacteria</taxon>
        <taxon>Rhodobacterales</taxon>
        <taxon>Roseobacteraceae</taxon>
        <taxon>Ruegeria</taxon>
    </lineage>
</organism>
<dbReference type="EMBL" id="VCPD01000002">
    <property type="protein sequence ID" value="TMV08503.1"/>
    <property type="molecule type" value="Genomic_DNA"/>
</dbReference>
<name>A0ABY2X0Y4_9RHOB</name>
<evidence type="ECO:0000313" key="2">
    <source>
        <dbReference type="Proteomes" id="UP001193035"/>
    </source>
</evidence>
<sequence length="66" mass="7763">MYEKPAKSRRFQSVEGILRNRPTEEACRRIAEIKCRDISRSETHDLMGQAMASFREQRLPDQRPKG</sequence>
<keyword evidence="2" id="KW-1185">Reference proteome</keyword>
<comment type="caution">
    <text evidence="1">The sequence shown here is derived from an EMBL/GenBank/DDBJ whole genome shotgun (WGS) entry which is preliminary data.</text>
</comment>
<accession>A0ABY2X0Y4</accession>
<protein>
    <submittedName>
        <fullName evidence="1">Uncharacterized protein</fullName>
    </submittedName>
</protein>
<proteinExistence type="predicted"/>